<comment type="caution">
    <text evidence="1">The sequence shown here is derived from an EMBL/GenBank/DDBJ whole genome shotgun (WGS) entry which is preliminary data.</text>
</comment>
<reference evidence="1 2" key="1">
    <citation type="journal article" date="2018" name="Front. Plant Sci.">
        <title>Red Clover (Trifolium pratense) and Zigzag Clover (T. medium) - A Picture of Genomic Similarities and Differences.</title>
        <authorList>
            <person name="Dluhosova J."/>
            <person name="Istvanek J."/>
            <person name="Nedelnik J."/>
            <person name="Repkova J."/>
        </authorList>
    </citation>
    <scope>NUCLEOTIDE SEQUENCE [LARGE SCALE GENOMIC DNA]</scope>
    <source>
        <strain evidence="2">cv. 10/8</strain>
        <tissue evidence="1">Leaf</tissue>
    </source>
</reference>
<name>A0A392M555_9FABA</name>
<accession>A0A392M555</accession>
<organism evidence="1 2">
    <name type="scientific">Trifolium medium</name>
    <dbReference type="NCBI Taxonomy" id="97028"/>
    <lineage>
        <taxon>Eukaryota</taxon>
        <taxon>Viridiplantae</taxon>
        <taxon>Streptophyta</taxon>
        <taxon>Embryophyta</taxon>
        <taxon>Tracheophyta</taxon>
        <taxon>Spermatophyta</taxon>
        <taxon>Magnoliopsida</taxon>
        <taxon>eudicotyledons</taxon>
        <taxon>Gunneridae</taxon>
        <taxon>Pentapetalae</taxon>
        <taxon>rosids</taxon>
        <taxon>fabids</taxon>
        <taxon>Fabales</taxon>
        <taxon>Fabaceae</taxon>
        <taxon>Papilionoideae</taxon>
        <taxon>50 kb inversion clade</taxon>
        <taxon>NPAAA clade</taxon>
        <taxon>Hologalegina</taxon>
        <taxon>IRL clade</taxon>
        <taxon>Trifolieae</taxon>
        <taxon>Trifolium</taxon>
    </lineage>
</organism>
<dbReference type="AlphaFoldDB" id="A0A392M555"/>
<keyword evidence="2" id="KW-1185">Reference proteome</keyword>
<evidence type="ECO:0000313" key="1">
    <source>
        <dbReference type="EMBL" id="MCH82465.1"/>
    </source>
</evidence>
<protein>
    <submittedName>
        <fullName evidence="1">Uncharacterized protein</fullName>
    </submittedName>
</protein>
<dbReference type="Proteomes" id="UP000265520">
    <property type="component" value="Unassembled WGS sequence"/>
</dbReference>
<dbReference type="EMBL" id="LXQA010003728">
    <property type="protein sequence ID" value="MCH82465.1"/>
    <property type="molecule type" value="Genomic_DNA"/>
</dbReference>
<gene>
    <name evidence="1" type="ORF">A2U01_0003272</name>
</gene>
<proteinExistence type="predicted"/>
<evidence type="ECO:0000313" key="2">
    <source>
        <dbReference type="Proteomes" id="UP000265520"/>
    </source>
</evidence>
<sequence>MVVVDVGTMAVDRDRDVGTMAVDRERRRHNSKSTTRLTMVREREMPTLLQICGEANRDGGGVDGQ</sequence>